<keyword evidence="2" id="KW-0472">Membrane</keyword>
<evidence type="ECO:0008006" key="5">
    <source>
        <dbReference type="Google" id="ProtNLM"/>
    </source>
</evidence>
<feature type="compositionally biased region" description="Acidic residues" evidence="1">
    <location>
        <begin position="105"/>
        <end position="114"/>
    </location>
</feature>
<evidence type="ECO:0000256" key="2">
    <source>
        <dbReference type="SAM" id="Phobius"/>
    </source>
</evidence>
<reference evidence="3 4" key="1">
    <citation type="submission" date="2019-01" db="EMBL/GenBank/DDBJ databases">
        <title>Genome sequencing of strain 2JSPR-7.</title>
        <authorList>
            <person name="Heo J."/>
            <person name="Kim S.-J."/>
            <person name="Kim J.-S."/>
            <person name="Hong S.-B."/>
            <person name="Kwon S.-W."/>
        </authorList>
    </citation>
    <scope>NUCLEOTIDE SEQUENCE [LARGE SCALE GENOMIC DNA]</scope>
    <source>
        <strain evidence="3 4">2JSPR-7</strain>
    </source>
</reference>
<keyword evidence="4" id="KW-1185">Reference proteome</keyword>
<evidence type="ECO:0000313" key="3">
    <source>
        <dbReference type="EMBL" id="QAY64017.1"/>
    </source>
</evidence>
<keyword evidence="2" id="KW-1133">Transmembrane helix</keyword>
<feature type="region of interest" description="Disordered" evidence="1">
    <location>
        <begin position="151"/>
        <end position="212"/>
    </location>
</feature>
<gene>
    <name evidence="3" type="ORF">ET495_13175</name>
</gene>
<proteinExistence type="predicted"/>
<dbReference type="KEGG" id="xyl:ET495_13175"/>
<accession>A0A4P6EUB1</accession>
<organism evidence="3 4">
    <name type="scientific">Xylanimonas allomyrinae</name>
    <dbReference type="NCBI Taxonomy" id="2509459"/>
    <lineage>
        <taxon>Bacteria</taxon>
        <taxon>Bacillati</taxon>
        <taxon>Actinomycetota</taxon>
        <taxon>Actinomycetes</taxon>
        <taxon>Micrococcales</taxon>
        <taxon>Promicromonosporaceae</taxon>
        <taxon>Xylanimonas</taxon>
    </lineage>
</organism>
<evidence type="ECO:0000256" key="1">
    <source>
        <dbReference type="SAM" id="MobiDB-lite"/>
    </source>
</evidence>
<feature type="transmembrane region" description="Helical" evidence="2">
    <location>
        <begin position="12"/>
        <end position="32"/>
    </location>
</feature>
<name>A0A4P6EUB1_9MICO</name>
<feature type="region of interest" description="Disordered" evidence="1">
    <location>
        <begin position="85"/>
        <end position="129"/>
    </location>
</feature>
<dbReference type="Proteomes" id="UP000291758">
    <property type="component" value="Chromosome"/>
</dbReference>
<dbReference type="RefSeq" id="WP_129205176.1">
    <property type="nucleotide sequence ID" value="NZ_CP035495.1"/>
</dbReference>
<evidence type="ECO:0000313" key="4">
    <source>
        <dbReference type="Proteomes" id="UP000291758"/>
    </source>
</evidence>
<feature type="compositionally biased region" description="Basic and acidic residues" evidence="1">
    <location>
        <begin position="176"/>
        <end position="188"/>
    </location>
</feature>
<sequence>MAEDPGKTLGLVGLIGAFVVPIGGLICSIIGRSKSKKAGFDNKLALWGIIISAVSLAATLVLSVLVIVGTIANVNAEVDKAEEAFKNSEQSFDDGSKADAPWSSESEDSAEDPGLDSGGSGIGDDEYDDSYTVTDSDIDAFIEGLTPEQRKVFEDQGVDLDDPATRERMKKNLQRIADDTRERLKDMPDTDGDGLPDSPYGLDPFGLDDDGY</sequence>
<keyword evidence="2" id="KW-0812">Transmembrane</keyword>
<dbReference type="OrthoDB" id="4775598at2"/>
<protein>
    <recommendedName>
        <fullName evidence="5">DUF4190 domain-containing protein</fullName>
    </recommendedName>
</protein>
<feature type="transmembrane region" description="Helical" evidence="2">
    <location>
        <begin position="44"/>
        <end position="68"/>
    </location>
</feature>
<dbReference type="AlphaFoldDB" id="A0A4P6EUB1"/>
<dbReference type="EMBL" id="CP035495">
    <property type="protein sequence ID" value="QAY64017.1"/>
    <property type="molecule type" value="Genomic_DNA"/>
</dbReference>